<protein>
    <submittedName>
        <fullName evidence="3">NIPSNAP family protein</fullName>
    </submittedName>
</protein>
<name>A0A2U2DUG9_9HYPH</name>
<dbReference type="Pfam" id="PF07978">
    <property type="entry name" value="NIPSNAP"/>
    <property type="match status" value="1"/>
</dbReference>
<keyword evidence="4" id="KW-1185">Reference proteome</keyword>
<proteinExistence type="inferred from homology"/>
<evidence type="ECO:0000313" key="4">
    <source>
        <dbReference type="Proteomes" id="UP000245252"/>
    </source>
</evidence>
<dbReference type="SUPFAM" id="SSF54909">
    <property type="entry name" value="Dimeric alpha+beta barrel"/>
    <property type="match status" value="1"/>
</dbReference>
<reference evidence="3 4" key="1">
    <citation type="submission" date="2018-05" db="EMBL/GenBank/DDBJ databases">
        <title>The draft genome of strain NS-104.</title>
        <authorList>
            <person name="Hang P."/>
            <person name="Jiang J."/>
        </authorList>
    </citation>
    <scope>NUCLEOTIDE SEQUENCE [LARGE SCALE GENOMIC DNA]</scope>
    <source>
        <strain evidence="3 4">NS-104</strain>
    </source>
</reference>
<dbReference type="EMBL" id="QFBC01000002">
    <property type="protein sequence ID" value="PWE56963.1"/>
    <property type="molecule type" value="Genomic_DNA"/>
</dbReference>
<comment type="similarity">
    <text evidence="1">Belongs to the NipSnap family.</text>
</comment>
<organism evidence="3 4">
    <name type="scientific">Metarhizobium album</name>
    <dbReference type="NCBI Taxonomy" id="2182425"/>
    <lineage>
        <taxon>Bacteria</taxon>
        <taxon>Pseudomonadati</taxon>
        <taxon>Pseudomonadota</taxon>
        <taxon>Alphaproteobacteria</taxon>
        <taxon>Hyphomicrobiales</taxon>
        <taxon>Rhizobiaceae</taxon>
        <taxon>Metarhizobium</taxon>
    </lineage>
</organism>
<feature type="domain" description="NIPSNAP" evidence="2">
    <location>
        <begin position="4"/>
        <end position="102"/>
    </location>
</feature>
<dbReference type="InterPro" id="IPR012577">
    <property type="entry name" value="NIPSNAP"/>
</dbReference>
<dbReference type="OrthoDB" id="4124121at2"/>
<dbReference type="AlphaFoldDB" id="A0A2U2DUG9"/>
<accession>A0A2U2DUG9</accession>
<dbReference type="PANTHER" id="PTHR21017">
    <property type="entry name" value="NIPSNAP-RELATED"/>
    <property type="match status" value="1"/>
</dbReference>
<dbReference type="InterPro" id="IPR051557">
    <property type="entry name" value="NipSnap_domain"/>
</dbReference>
<dbReference type="InterPro" id="IPR011008">
    <property type="entry name" value="Dimeric_a/b-barrel"/>
</dbReference>
<dbReference type="PANTHER" id="PTHR21017:SF17">
    <property type="entry name" value="PROTEIN NIPSNAP"/>
    <property type="match status" value="1"/>
</dbReference>
<evidence type="ECO:0000256" key="1">
    <source>
        <dbReference type="ARBA" id="ARBA00005291"/>
    </source>
</evidence>
<dbReference type="Proteomes" id="UP000245252">
    <property type="component" value="Unassembled WGS sequence"/>
</dbReference>
<dbReference type="Gene3D" id="3.30.70.100">
    <property type="match status" value="1"/>
</dbReference>
<dbReference type="RefSeq" id="WP_109457067.1">
    <property type="nucleotide sequence ID" value="NZ_QFBC01000002.1"/>
</dbReference>
<gene>
    <name evidence="3" type="ORF">DEM27_04775</name>
</gene>
<comment type="caution">
    <text evidence="3">The sequence shown here is derived from an EMBL/GenBank/DDBJ whole genome shotgun (WGS) entry which is preliminary data.</text>
</comment>
<evidence type="ECO:0000259" key="2">
    <source>
        <dbReference type="Pfam" id="PF07978"/>
    </source>
</evidence>
<sequence>MIIEERTYSLQVGKTKQYLAMVEAEGLAIQRKFLGQLLGYFTTESGSLNQVVHIWAFETFEDRAARRSSLWADAEWLAYAERILPLIEKMENRFLIPTSFSPIQ</sequence>
<evidence type="ECO:0000313" key="3">
    <source>
        <dbReference type="EMBL" id="PWE56963.1"/>
    </source>
</evidence>